<keyword evidence="3 12" id="KW-1134">Transmembrane beta strand</keyword>
<keyword evidence="6" id="KW-0732">Signal</keyword>
<dbReference type="PANTHER" id="PTHR32552:SF89">
    <property type="entry name" value="CATECHOLATE SIDEROPHORE RECEPTOR FIU"/>
    <property type="match status" value="1"/>
</dbReference>
<dbReference type="SUPFAM" id="SSF56935">
    <property type="entry name" value="Porins"/>
    <property type="match status" value="1"/>
</dbReference>
<name>A0A3D0WDN1_9SPHN</name>
<dbReference type="Proteomes" id="UP000262699">
    <property type="component" value="Unassembled WGS sequence"/>
</dbReference>
<evidence type="ECO:0000259" key="14">
    <source>
        <dbReference type="SMART" id="SM00965"/>
    </source>
</evidence>
<dbReference type="InterPro" id="IPR036942">
    <property type="entry name" value="Beta-barrel_TonB_sf"/>
</dbReference>
<evidence type="ECO:0000256" key="2">
    <source>
        <dbReference type="ARBA" id="ARBA00022448"/>
    </source>
</evidence>
<dbReference type="InterPro" id="IPR039426">
    <property type="entry name" value="TonB-dep_rcpt-like"/>
</dbReference>
<feature type="domain" description="Secretin/TonB short N-terminal" evidence="14">
    <location>
        <begin position="66"/>
        <end position="117"/>
    </location>
</feature>
<protein>
    <recommendedName>
        <fullName evidence="14">Secretin/TonB short N-terminal domain-containing protein</fullName>
    </recommendedName>
</protein>
<reference evidence="15 16" key="1">
    <citation type="journal article" date="2018" name="Nat. Biotechnol.">
        <title>A standardized bacterial taxonomy based on genome phylogeny substantially revises the tree of life.</title>
        <authorList>
            <person name="Parks D.H."/>
            <person name="Chuvochina M."/>
            <person name="Waite D.W."/>
            <person name="Rinke C."/>
            <person name="Skarshewski A."/>
            <person name="Chaumeil P.A."/>
            <person name="Hugenholtz P."/>
        </authorList>
    </citation>
    <scope>NUCLEOTIDE SEQUENCE [LARGE SCALE GENOMIC DNA]</scope>
    <source>
        <strain evidence="15">UBA9015</strain>
    </source>
</reference>
<keyword evidence="8" id="KW-0406">Ion transport</keyword>
<comment type="similarity">
    <text evidence="12 13">Belongs to the TonB-dependent receptor family.</text>
</comment>
<dbReference type="PANTHER" id="PTHR32552">
    <property type="entry name" value="FERRICHROME IRON RECEPTOR-RELATED"/>
    <property type="match status" value="1"/>
</dbReference>
<dbReference type="AlphaFoldDB" id="A0A3D0WDN1"/>
<keyword evidence="10 12" id="KW-0472">Membrane</keyword>
<dbReference type="Gene3D" id="2.40.170.20">
    <property type="entry name" value="TonB-dependent receptor, beta-barrel domain"/>
    <property type="match status" value="1"/>
</dbReference>
<evidence type="ECO:0000313" key="15">
    <source>
        <dbReference type="EMBL" id="HCB76841.1"/>
    </source>
</evidence>
<dbReference type="Gene3D" id="2.170.130.10">
    <property type="entry name" value="TonB-dependent receptor, plug domain"/>
    <property type="match status" value="1"/>
</dbReference>
<dbReference type="InterPro" id="IPR012910">
    <property type="entry name" value="Plug_dom"/>
</dbReference>
<dbReference type="InterPro" id="IPR037066">
    <property type="entry name" value="Plug_dom_sf"/>
</dbReference>
<dbReference type="Pfam" id="PF07715">
    <property type="entry name" value="Plug"/>
    <property type="match status" value="1"/>
</dbReference>
<evidence type="ECO:0000256" key="12">
    <source>
        <dbReference type="PROSITE-ProRule" id="PRU01360"/>
    </source>
</evidence>
<evidence type="ECO:0000256" key="9">
    <source>
        <dbReference type="ARBA" id="ARBA00023077"/>
    </source>
</evidence>
<evidence type="ECO:0000256" key="11">
    <source>
        <dbReference type="ARBA" id="ARBA00023237"/>
    </source>
</evidence>
<dbReference type="GO" id="GO:0009279">
    <property type="term" value="C:cell outer membrane"/>
    <property type="evidence" value="ECO:0007669"/>
    <property type="project" value="UniProtKB-SubCell"/>
</dbReference>
<evidence type="ECO:0000256" key="1">
    <source>
        <dbReference type="ARBA" id="ARBA00004571"/>
    </source>
</evidence>
<dbReference type="EMBL" id="DOYJ01000331">
    <property type="protein sequence ID" value="HCB76841.1"/>
    <property type="molecule type" value="Genomic_DNA"/>
</dbReference>
<dbReference type="SMART" id="SM00965">
    <property type="entry name" value="STN"/>
    <property type="match status" value="1"/>
</dbReference>
<keyword evidence="7" id="KW-0408">Iron</keyword>
<evidence type="ECO:0000256" key="10">
    <source>
        <dbReference type="ARBA" id="ARBA00023136"/>
    </source>
</evidence>
<evidence type="ECO:0000256" key="13">
    <source>
        <dbReference type="RuleBase" id="RU003357"/>
    </source>
</evidence>
<keyword evidence="2 12" id="KW-0813">Transport</keyword>
<keyword evidence="9 13" id="KW-0798">TonB box</keyword>
<keyword evidence="4" id="KW-0410">Iron transport</keyword>
<gene>
    <name evidence="15" type="ORF">DEP91_11830</name>
</gene>
<sequence>MSPRQTGRYRERIIMRTPYRIGLVPAVSLIALAAPAVAQARPARAFEVSAQPAAAGIVAFSRQAGIQIIAPEDATRARRTGEVRGRLDVAEGLRRLIAPTGLRLVSFDGSTAVLAAGQAATPQDTAQTGEPAPAEQAAAEPMGEDIIVTGTRARGTTVLTSSSAVTVASREDLDRKAPRSTAQALELIPGIFVEGSGGEVSNNFSVRGLAGGGQQFVQVQEDSLPVFYINALSDTILKQEVAIDRLEAVRSGASGILTVNGAGATINFITRKPSFEEASGTFQLTTSSFGTARVDAFMTRPIGENTAIAIGGFFRKDDGIRDPGYDANLGGLLRAAISQRWSTGKLTLSAKVVDDRNIFYVPIPVTGVGDPQSIPGLSATHGLLQSRDFGRVTVRTTPTTGASFKDIDLTDGVHTRSQSYGYDLTQRFGDEVTFFARGRYTNFGTDFNSIFSYDNSALQLASERLRSNATSALTLRTFAPRGATQLGIRYVDTGQVIAGDANLNAINGNGLIAESVIGENRASVREFNSDTGITWDTGKNSLTIGGLFTRSSRYNDAIGAATFLTDVQDRARRVDVVALNAGGQVVGSLTENGFLNYGTFGEGPSRAKFSSISAYATDQLTLWDKLRIEGGIRYEHFVFNRLGGNTVGAVPVAGQGTFGPGCGIVQDNDNIIANNCIAQFGGGSFDGTFSRQRRVFDKIAWTIGANYLLTDRFAVYGRYATGFQAQEQNEPTDLRFAEAGLRYSSPLVQASVTGFYTNFLDYPQSRDVQTTVNGTTVTQQLTANSGIKVYGGEFDVTIRPTDWFRLSAVGVIQDSKISIRSLSAFQNGNPIDVNQIAQALRDQVNGFDGNKPERTPAVNVTVTPAIVLPGGRGEVYASWKRIGKIYADVSNSLELPGYDLFSAGVMFKLTDDVTFNASVENIGNTIGLTEGNPRGGFVENTGSNYYFARPVNGRNAVASLRFDF</sequence>
<evidence type="ECO:0000256" key="3">
    <source>
        <dbReference type="ARBA" id="ARBA00022452"/>
    </source>
</evidence>
<organism evidence="15 16">
    <name type="scientific">Sphingomonas bacterium</name>
    <dbReference type="NCBI Taxonomy" id="1895847"/>
    <lineage>
        <taxon>Bacteria</taxon>
        <taxon>Pseudomonadati</taxon>
        <taxon>Pseudomonadota</taxon>
        <taxon>Alphaproteobacteria</taxon>
        <taxon>Sphingomonadales</taxon>
        <taxon>Sphingomonadaceae</taxon>
        <taxon>Sphingomonas</taxon>
    </lineage>
</organism>
<comment type="caution">
    <text evidence="15">The sequence shown here is derived from an EMBL/GenBank/DDBJ whole genome shotgun (WGS) entry which is preliminary data.</text>
</comment>
<evidence type="ECO:0000256" key="5">
    <source>
        <dbReference type="ARBA" id="ARBA00022692"/>
    </source>
</evidence>
<evidence type="ECO:0000256" key="8">
    <source>
        <dbReference type="ARBA" id="ARBA00023065"/>
    </source>
</evidence>
<dbReference type="Gene3D" id="3.55.50.30">
    <property type="match status" value="1"/>
</dbReference>
<evidence type="ECO:0000256" key="4">
    <source>
        <dbReference type="ARBA" id="ARBA00022496"/>
    </source>
</evidence>
<evidence type="ECO:0000256" key="7">
    <source>
        <dbReference type="ARBA" id="ARBA00023004"/>
    </source>
</evidence>
<keyword evidence="5 12" id="KW-0812">Transmembrane</keyword>
<accession>A0A3D0WDN1</accession>
<keyword evidence="11 12" id="KW-0998">Cell outer membrane</keyword>
<dbReference type="InterPro" id="IPR011662">
    <property type="entry name" value="Secretin/TonB_short_N"/>
</dbReference>
<evidence type="ECO:0000256" key="6">
    <source>
        <dbReference type="ARBA" id="ARBA00022729"/>
    </source>
</evidence>
<dbReference type="InterPro" id="IPR000531">
    <property type="entry name" value="Beta-barrel_TonB"/>
</dbReference>
<evidence type="ECO:0000313" key="16">
    <source>
        <dbReference type="Proteomes" id="UP000262699"/>
    </source>
</evidence>
<dbReference type="PROSITE" id="PS52016">
    <property type="entry name" value="TONB_DEPENDENT_REC_3"/>
    <property type="match status" value="1"/>
</dbReference>
<dbReference type="Pfam" id="PF00593">
    <property type="entry name" value="TonB_dep_Rec_b-barrel"/>
    <property type="match status" value="1"/>
</dbReference>
<proteinExistence type="inferred from homology"/>
<comment type="subcellular location">
    <subcellularLocation>
        <location evidence="1 12">Cell outer membrane</location>
        <topology evidence="1 12">Multi-pass membrane protein</topology>
    </subcellularLocation>
</comment>
<dbReference type="GO" id="GO:0015344">
    <property type="term" value="F:siderophore uptake transmembrane transporter activity"/>
    <property type="evidence" value="ECO:0007669"/>
    <property type="project" value="TreeGrafter"/>
</dbReference>